<dbReference type="EMBL" id="BFAA01017723">
    <property type="protein sequence ID" value="GCB75829.1"/>
    <property type="molecule type" value="Genomic_DNA"/>
</dbReference>
<dbReference type="PANTHER" id="PTHR24232:SF22">
    <property type="entry name" value="PROTEINASE-ACTIVATED RECEPTOR 4"/>
    <property type="match status" value="1"/>
</dbReference>
<dbReference type="OrthoDB" id="8716763at2759"/>
<feature type="transmembrane region" description="Helical" evidence="13">
    <location>
        <begin position="283"/>
        <end position="309"/>
    </location>
</feature>
<dbReference type="PRINTS" id="PR01430">
    <property type="entry name" value="PROTEASEAR4"/>
</dbReference>
<keyword evidence="5 12" id="KW-0297">G-protein coupled receptor</keyword>
<dbReference type="GO" id="GO:0007596">
    <property type="term" value="P:blood coagulation"/>
    <property type="evidence" value="ECO:0007669"/>
    <property type="project" value="InterPro"/>
</dbReference>
<feature type="disulfide bond" evidence="11">
    <location>
        <begin position="191"/>
        <end position="270"/>
    </location>
</feature>
<evidence type="ECO:0000256" key="3">
    <source>
        <dbReference type="ARBA" id="ARBA00022692"/>
    </source>
</evidence>
<name>A0A401PRR9_SCYTO</name>
<evidence type="ECO:0000256" key="9">
    <source>
        <dbReference type="ARBA" id="ARBA00023180"/>
    </source>
</evidence>
<keyword evidence="9" id="KW-0325">Glycoprotein</keyword>
<sequence>ISTMTFQFPLPSPPESIVHYRLRTVCTGTLEEKLSEMNYNLLLLLTLTTFRNRVAVCYSLEYDDYSDNSSDDSPNNPAMGQAPDIRSFAGVTIYLNGSNETIMTVGERAKGFLTGPISTAIIPAFLILVFVIGLPANGLALWIMATKIRKLPSTIFLINLATADLLLILMLPFKIAYHLLGNDWLFGEGLCRAMTAFLYGNMYCSILLLTFISIDRYFALVRPFLSKRFRDNRFAVCGCSVIWVFAVLLVSPFLFEDQLYTVQDLNITTCHDVLQPGKLAAYFFYYFTCLVIVGFLIPCCITVFCYGSVIQALILTEKRYIRAAVVTALILLVYVVCFTPSNITLLIHYSEYHLTEGSDLYIYYMVCLVLSSSSSCIDPFIYYYLSDEFRFKVRQVIFCRKGKGRELSGKTSQELLRTTMTHTH</sequence>
<evidence type="ECO:0000313" key="16">
    <source>
        <dbReference type="Proteomes" id="UP000288216"/>
    </source>
</evidence>
<reference evidence="15 16" key="1">
    <citation type="journal article" date="2018" name="Nat. Ecol. Evol.">
        <title>Shark genomes provide insights into elasmobranch evolution and the origin of vertebrates.</title>
        <authorList>
            <person name="Hara Y"/>
            <person name="Yamaguchi K"/>
            <person name="Onimaru K"/>
            <person name="Kadota M"/>
            <person name="Koyanagi M"/>
            <person name="Keeley SD"/>
            <person name="Tatsumi K"/>
            <person name="Tanaka K"/>
            <person name="Motone F"/>
            <person name="Kageyama Y"/>
            <person name="Nozu R"/>
            <person name="Adachi N"/>
            <person name="Nishimura O"/>
            <person name="Nakagawa R"/>
            <person name="Tanegashima C"/>
            <person name="Kiyatake I"/>
            <person name="Matsumoto R"/>
            <person name="Murakumo K"/>
            <person name="Nishida K"/>
            <person name="Terakita A"/>
            <person name="Kuratani S"/>
            <person name="Sato K"/>
            <person name="Hyodo S Kuraku.S."/>
        </authorList>
    </citation>
    <scope>NUCLEOTIDE SEQUENCE [LARGE SCALE GENOMIC DNA]</scope>
</reference>
<dbReference type="PRINTS" id="PR00237">
    <property type="entry name" value="GPCRRHODOPSN"/>
</dbReference>
<keyword evidence="2" id="KW-1003">Cell membrane</keyword>
<dbReference type="InterPro" id="IPR003912">
    <property type="entry name" value="Protea_act_rcpt"/>
</dbReference>
<dbReference type="AlphaFoldDB" id="A0A401PRR9"/>
<keyword evidence="7 11" id="KW-1015">Disulfide bond</keyword>
<evidence type="ECO:0000256" key="5">
    <source>
        <dbReference type="ARBA" id="ARBA00023040"/>
    </source>
</evidence>
<dbReference type="GO" id="GO:0007200">
    <property type="term" value="P:phospholipase C-activating G protein-coupled receptor signaling pathway"/>
    <property type="evidence" value="ECO:0007669"/>
    <property type="project" value="TreeGrafter"/>
</dbReference>
<feature type="non-terminal residue" evidence="15">
    <location>
        <position position="1"/>
    </location>
</feature>
<evidence type="ECO:0000256" key="10">
    <source>
        <dbReference type="ARBA" id="ARBA00023224"/>
    </source>
</evidence>
<dbReference type="PROSITE" id="PS50262">
    <property type="entry name" value="G_PROTEIN_RECEP_F1_2"/>
    <property type="match status" value="1"/>
</dbReference>
<evidence type="ECO:0000256" key="1">
    <source>
        <dbReference type="ARBA" id="ARBA00004651"/>
    </source>
</evidence>
<dbReference type="STRING" id="75743.A0A401PRR9"/>
<protein>
    <recommendedName>
        <fullName evidence="14">G-protein coupled receptors family 1 profile domain-containing protein</fullName>
    </recommendedName>
</protein>
<gene>
    <name evidence="15" type="ORF">scyTo_0020951</name>
</gene>
<evidence type="ECO:0000313" key="15">
    <source>
        <dbReference type="EMBL" id="GCB75829.1"/>
    </source>
</evidence>
<dbReference type="GO" id="GO:0015057">
    <property type="term" value="F:thrombin-activated receptor activity"/>
    <property type="evidence" value="ECO:0007669"/>
    <property type="project" value="InterPro"/>
</dbReference>
<dbReference type="InterPro" id="IPR017452">
    <property type="entry name" value="GPCR_Rhodpsn_7TM"/>
</dbReference>
<dbReference type="InterPro" id="IPR003944">
    <property type="entry name" value="Prot_act_rcpt_4"/>
</dbReference>
<comment type="caution">
    <text evidence="15">The sequence shown here is derived from an EMBL/GenBank/DDBJ whole genome shotgun (WGS) entry which is preliminary data.</text>
</comment>
<dbReference type="PANTHER" id="PTHR24232">
    <property type="entry name" value="G-PROTEIN COUPLED RECEPTOR"/>
    <property type="match status" value="1"/>
</dbReference>
<evidence type="ECO:0000256" key="2">
    <source>
        <dbReference type="ARBA" id="ARBA00022475"/>
    </source>
</evidence>
<feature type="transmembrane region" description="Helical" evidence="13">
    <location>
        <begin position="321"/>
        <end position="341"/>
    </location>
</feature>
<keyword evidence="4 13" id="KW-1133">Transmembrane helix</keyword>
<evidence type="ECO:0000256" key="7">
    <source>
        <dbReference type="ARBA" id="ARBA00023157"/>
    </source>
</evidence>
<evidence type="ECO:0000259" key="14">
    <source>
        <dbReference type="PROSITE" id="PS50262"/>
    </source>
</evidence>
<accession>A0A401PRR9</accession>
<evidence type="ECO:0000256" key="11">
    <source>
        <dbReference type="PIRSR" id="PIRSR603912-52"/>
    </source>
</evidence>
<organism evidence="15 16">
    <name type="scientific">Scyliorhinus torazame</name>
    <name type="common">Cloudy catshark</name>
    <name type="synonym">Catulus torazame</name>
    <dbReference type="NCBI Taxonomy" id="75743"/>
    <lineage>
        <taxon>Eukaryota</taxon>
        <taxon>Metazoa</taxon>
        <taxon>Chordata</taxon>
        <taxon>Craniata</taxon>
        <taxon>Vertebrata</taxon>
        <taxon>Chondrichthyes</taxon>
        <taxon>Elasmobranchii</taxon>
        <taxon>Galeomorphii</taxon>
        <taxon>Galeoidea</taxon>
        <taxon>Carcharhiniformes</taxon>
        <taxon>Scyliorhinidae</taxon>
        <taxon>Scyliorhinus</taxon>
    </lineage>
</organism>
<evidence type="ECO:0000256" key="13">
    <source>
        <dbReference type="SAM" id="Phobius"/>
    </source>
</evidence>
<dbReference type="FunFam" id="1.20.1070.10:FF:000040">
    <property type="entry name" value="Coagulation factor 2 (thrombin) receptor"/>
    <property type="match status" value="1"/>
</dbReference>
<keyword evidence="8 12" id="KW-0675">Receptor</keyword>
<dbReference type="OMA" id="WGNLYGA"/>
<dbReference type="SUPFAM" id="SSF81321">
    <property type="entry name" value="Family A G protein-coupled receptor-like"/>
    <property type="match status" value="1"/>
</dbReference>
<feature type="transmembrane region" description="Helical" evidence="13">
    <location>
        <begin position="234"/>
        <end position="255"/>
    </location>
</feature>
<feature type="domain" description="G-protein coupled receptors family 1 profile" evidence="14">
    <location>
        <begin position="136"/>
        <end position="382"/>
    </location>
</feature>
<keyword evidence="10 12" id="KW-0807">Transducer</keyword>
<feature type="transmembrane region" description="Helical" evidence="13">
    <location>
        <begin position="361"/>
        <end position="385"/>
    </location>
</feature>
<keyword evidence="3 12" id="KW-0812">Transmembrane</keyword>
<dbReference type="PRINTS" id="PR01428">
    <property type="entry name" value="PROTEASEAR"/>
</dbReference>
<dbReference type="GO" id="GO:0035025">
    <property type="term" value="P:positive regulation of Rho protein signal transduction"/>
    <property type="evidence" value="ECO:0007669"/>
    <property type="project" value="TreeGrafter"/>
</dbReference>
<dbReference type="GO" id="GO:0005886">
    <property type="term" value="C:plasma membrane"/>
    <property type="evidence" value="ECO:0007669"/>
    <property type="project" value="UniProtKB-SubCell"/>
</dbReference>
<evidence type="ECO:0000256" key="12">
    <source>
        <dbReference type="RuleBase" id="RU000688"/>
    </source>
</evidence>
<comment type="similarity">
    <text evidence="12">Belongs to the G-protein coupled receptor 1 family.</text>
</comment>
<dbReference type="Gene3D" id="1.20.1070.10">
    <property type="entry name" value="Rhodopsin 7-helix transmembrane proteins"/>
    <property type="match status" value="1"/>
</dbReference>
<evidence type="ECO:0000256" key="6">
    <source>
        <dbReference type="ARBA" id="ARBA00023136"/>
    </source>
</evidence>
<dbReference type="InterPro" id="IPR000276">
    <property type="entry name" value="GPCR_Rhodpsn"/>
</dbReference>
<feature type="transmembrane region" description="Helical" evidence="13">
    <location>
        <begin position="196"/>
        <end position="214"/>
    </location>
</feature>
<evidence type="ECO:0000256" key="4">
    <source>
        <dbReference type="ARBA" id="ARBA00022989"/>
    </source>
</evidence>
<evidence type="ECO:0000256" key="8">
    <source>
        <dbReference type="ARBA" id="ARBA00023170"/>
    </source>
</evidence>
<dbReference type="Proteomes" id="UP000288216">
    <property type="component" value="Unassembled WGS sequence"/>
</dbReference>
<keyword evidence="6 13" id="KW-0472">Membrane</keyword>
<keyword evidence="16" id="KW-1185">Reference proteome</keyword>
<comment type="subcellular location">
    <subcellularLocation>
        <location evidence="1">Cell membrane</location>
        <topology evidence="1">Multi-pass membrane protein</topology>
    </subcellularLocation>
</comment>
<dbReference type="Pfam" id="PF00001">
    <property type="entry name" value="7tm_1"/>
    <property type="match status" value="1"/>
</dbReference>
<proteinExistence type="inferred from homology"/>
<feature type="transmembrane region" description="Helical" evidence="13">
    <location>
        <begin position="120"/>
        <end position="143"/>
    </location>
</feature>
<feature type="transmembrane region" description="Helical" evidence="13">
    <location>
        <begin position="155"/>
        <end position="176"/>
    </location>
</feature>
<dbReference type="PROSITE" id="PS00237">
    <property type="entry name" value="G_PROTEIN_RECEP_F1_1"/>
    <property type="match status" value="1"/>
</dbReference>